<evidence type="ECO:0000256" key="9">
    <source>
        <dbReference type="SAM" id="Phobius"/>
    </source>
</evidence>
<evidence type="ECO:0000259" key="10">
    <source>
        <dbReference type="PROSITE" id="PS50268"/>
    </source>
</evidence>
<feature type="domain" description="Cadherin" evidence="10">
    <location>
        <begin position="53"/>
        <end position="128"/>
    </location>
</feature>
<keyword evidence="3" id="KW-0677">Repeat</keyword>
<dbReference type="OrthoDB" id="6252479at2759"/>
<dbReference type="InterPro" id="IPR020894">
    <property type="entry name" value="Cadherin_CS"/>
</dbReference>
<evidence type="ECO:0000256" key="1">
    <source>
        <dbReference type="ARBA" id="ARBA00004167"/>
    </source>
</evidence>
<dbReference type="Proteomes" id="UP000663881">
    <property type="component" value="Unassembled WGS sequence"/>
</dbReference>
<keyword evidence="5 9" id="KW-1133">Transmembrane helix</keyword>
<evidence type="ECO:0000256" key="2">
    <source>
        <dbReference type="ARBA" id="ARBA00022692"/>
    </source>
</evidence>
<dbReference type="InterPro" id="IPR015919">
    <property type="entry name" value="Cadherin-like_sf"/>
</dbReference>
<dbReference type="Proteomes" id="UP000663891">
    <property type="component" value="Unassembled WGS sequence"/>
</dbReference>
<dbReference type="GO" id="GO:0007156">
    <property type="term" value="P:homophilic cell adhesion via plasma membrane adhesion molecules"/>
    <property type="evidence" value="ECO:0007669"/>
    <property type="project" value="InterPro"/>
</dbReference>
<dbReference type="PRINTS" id="PR00205">
    <property type="entry name" value="CADHERIN"/>
</dbReference>
<dbReference type="CDD" id="cd11304">
    <property type="entry name" value="Cadherin_repeat"/>
    <property type="match status" value="6"/>
</dbReference>
<evidence type="ECO:0000313" key="12">
    <source>
        <dbReference type="EMBL" id="CAF3511583.1"/>
    </source>
</evidence>
<dbReference type="InterPro" id="IPR002126">
    <property type="entry name" value="Cadherin-like_dom"/>
</dbReference>
<evidence type="ECO:0000256" key="5">
    <source>
        <dbReference type="ARBA" id="ARBA00022989"/>
    </source>
</evidence>
<dbReference type="InterPro" id="IPR050174">
    <property type="entry name" value="Protocadherin/Cadherin-CA"/>
</dbReference>
<evidence type="ECO:0000256" key="7">
    <source>
        <dbReference type="ARBA" id="ARBA00023180"/>
    </source>
</evidence>
<name>A0A818HQ69_9BILA</name>
<reference evidence="12" key="1">
    <citation type="submission" date="2021-02" db="EMBL/GenBank/DDBJ databases">
        <authorList>
            <person name="Nowell W R."/>
        </authorList>
    </citation>
    <scope>NUCLEOTIDE SEQUENCE</scope>
</reference>
<dbReference type="GO" id="GO:0005509">
    <property type="term" value="F:calcium ion binding"/>
    <property type="evidence" value="ECO:0007669"/>
    <property type="project" value="UniProtKB-UniRule"/>
</dbReference>
<organism evidence="12 13">
    <name type="scientific">Adineta steineri</name>
    <dbReference type="NCBI Taxonomy" id="433720"/>
    <lineage>
        <taxon>Eukaryota</taxon>
        <taxon>Metazoa</taxon>
        <taxon>Spiralia</taxon>
        <taxon>Gnathifera</taxon>
        <taxon>Rotifera</taxon>
        <taxon>Eurotatoria</taxon>
        <taxon>Bdelloidea</taxon>
        <taxon>Adinetida</taxon>
        <taxon>Adinetidae</taxon>
        <taxon>Adineta</taxon>
    </lineage>
</organism>
<evidence type="ECO:0000256" key="6">
    <source>
        <dbReference type="ARBA" id="ARBA00023136"/>
    </source>
</evidence>
<dbReference type="AlphaFoldDB" id="A0A818HQ69"/>
<dbReference type="Gene3D" id="2.60.40.60">
    <property type="entry name" value="Cadherins"/>
    <property type="match status" value="6"/>
</dbReference>
<dbReference type="SUPFAM" id="SSF49313">
    <property type="entry name" value="Cadherin-like"/>
    <property type="match status" value="5"/>
</dbReference>
<feature type="domain" description="Cadherin" evidence="10">
    <location>
        <begin position="257"/>
        <end position="354"/>
    </location>
</feature>
<dbReference type="PROSITE" id="PS00232">
    <property type="entry name" value="CADHERIN_1"/>
    <property type="match status" value="1"/>
</dbReference>
<evidence type="ECO:0000256" key="4">
    <source>
        <dbReference type="ARBA" id="ARBA00022837"/>
    </source>
</evidence>
<feature type="domain" description="Cadherin" evidence="10">
    <location>
        <begin position="575"/>
        <end position="682"/>
    </location>
</feature>
<keyword evidence="6 9" id="KW-0472">Membrane</keyword>
<feature type="domain" description="Cadherin" evidence="10">
    <location>
        <begin position="494"/>
        <end position="574"/>
    </location>
</feature>
<evidence type="ECO:0000256" key="3">
    <source>
        <dbReference type="ARBA" id="ARBA00022737"/>
    </source>
</evidence>
<comment type="subcellular location">
    <subcellularLocation>
        <location evidence="1">Membrane</location>
        <topology evidence="1">Single-pass membrane protein</topology>
    </subcellularLocation>
</comment>
<dbReference type="EMBL" id="CAJNON010000606">
    <property type="protein sequence ID" value="CAF1331787.1"/>
    <property type="molecule type" value="Genomic_DNA"/>
</dbReference>
<evidence type="ECO:0000256" key="8">
    <source>
        <dbReference type="PROSITE-ProRule" id="PRU00043"/>
    </source>
</evidence>
<dbReference type="Pfam" id="PF00028">
    <property type="entry name" value="Cadherin"/>
    <property type="match status" value="3"/>
</dbReference>
<sequence length="902" mass="103983">MFSIHIYIILIFFNSPCYYSRLHSRYHHISINENEISPKHLLSFNLPNSIRSYQLVSTNAQLHKYFSIENQTHLYALQTLDREYLCAEQFCSCLTQCSIQLKILSQPQHQIIFVNITINDLNDNLHSFRYNEIQLRIPENTNIQHRQCYRIPTVDDKDLSETNEFIYQLIGNGSEKFEIEQTIGNDLCLRIKNQPLDREERDRYEDLWIIATDKQQQQAKMKIIIQVLDINDNSPRFLTNLTNIYVNETFTGELICVQAYDPDEGNNGRVIYSFDHFDDKLNEFLHLNNETGCISINQPLLLTSNDLIPLLQSNNHLLLTIRAQDCGSRMSSTLPVYHPVELIIQDINDHKPNIQVRQIISSIDIIKNNSQINIMENSLGLLAMVTVDDIDQGSYGQVKLTLIVQTTSKQHQQAFQLKPTSMKHYKIELINPLDHEIESSLILFLDAIDGGGELTRFIINIIINDINDMIPNFEHEHYHFITNIQSSSTTFDSTVVGQVHAIDPDSSTNSLIYSLNSNLFRIDSQTGQISLISPLSMNMTDQTITFNVTVSDGEHSSETQVSISVEGLNHRPEFERNEYFFQIDENVPVRTIVGQIIGKDKDSPGTRRGELTYSLRSITPYSEFFFHTSHTGQVLVTRIPDAEQQHIHQFIITVRDHGTPPLSSEAKLTIKVNDLNEYCPHLINFTSDPYIFISRQRFLKKTSIEKFLYRLFAFDKDISDQTNITFTLLPSTYSHIFNLNSNGLLTIEELPTKIPSIIILDYTLTDTFFPEPCIKQDKLVILIGDTPIDRDYLVNEYEKQLETSQHHRLMTQKLANNKRKRQETIIVFLTFSLSTIVIFIGIFSLLFLICCRKQKKRNRERSITTKSSSLINPSLLDDSKQQSPHSFITDCNGKSSLLPPLR</sequence>
<accession>A0A818HQ69</accession>
<proteinExistence type="predicted"/>
<dbReference type="PANTHER" id="PTHR24028:SF146">
    <property type="entry name" value="CADHERIN 96CB, ISOFORM D-RELATED"/>
    <property type="match status" value="1"/>
</dbReference>
<feature type="domain" description="Cadherin" evidence="10">
    <location>
        <begin position="129"/>
        <end position="237"/>
    </location>
</feature>
<dbReference type="PROSITE" id="PS50268">
    <property type="entry name" value="CADHERIN_2"/>
    <property type="match status" value="6"/>
</dbReference>
<keyword evidence="4 8" id="KW-0106">Calcium</keyword>
<comment type="caution">
    <text evidence="12">The sequence shown here is derived from an EMBL/GenBank/DDBJ whole genome shotgun (WGS) entry which is preliminary data.</text>
</comment>
<protein>
    <recommendedName>
        <fullName evidence="10">Cadherin domain-containing protein</fullName>
    </recommendedName>
</protein>
<gene>
    <name evidence="12" type="ORF">OKA104_LOCUS2079</name>
    <name evidence="11" type="ORF">VCS650_LOCUS32725</name>
</gene>
<dbReference type="PANTHER" id="PTHR24028">
    <property type="entry name" value="CADHERIN-87A"/>
    <property type="match status" value="1"/>
</dbReference>
<keyword evidence="7" id="KW-0325">Glycoprotein</keyword>
<evidence type="ECO:0000313" key="11">
    <source>
        <dbReference type="EMBL" id="CAF1331787.1"/>
    </source>
</evidence>
<dbReference type="GO" id="GO:0005886">
    <property type="term" value="C:plasma membrane"/>
    <property type="evidence" value="ECO:0007669"/>
    <property type="project" value="InterPro"/>
</dbReference>
<feature type="transmembrane region" description="Helical" evidence="9">
    <location>
        <begin position="825"/>
        <end position="851"/>
    </location>
</feature>
<feature type="domain" description="Cadherin" evidence="10">
    <location>
        <begin position="366"/>
        <end position="473"/>
    </location>
</feature>
<keyword evidence="2 9" id="KW-0812">Transmembrane</keyword>
<dbReference type="EMBL" id="CAJOAY010000055">
    <property type="protein sequence ID" value="CAF3511583.1"/>
    <property type="molecule type" value="Genomic_DNA"/>
</dbReference>
<evidence type="ECO:0000313" key="13">
    <source>
        <dbReference type="Proteomes" id="UP000663881"/>
    </source>
</evidence>
<dbReference type="SMART" id="SM00112">
    <property type="entry name" value="CA"/>
    <property type="match status" value="5"/>
</dbReference>